<feature type="domain" description="Nephrocystin 3-like N-terminal" evidence="4">
    <location>
        <begin position="92"/>
        <end position="268"/>
    </location>
</feature>
<dbReference type="RefSeq" id="XP_064729307.1">
    <property type="nucleotide sequence ID" value="XM_064874907.1"/>
</dbReference>
<evidence type="ECO:0000256" key="3">
    <source>
        <dbReference type="SAM" id="MobiDB-lite"/>
    </source>
</evidence>
<sequence length="1008" mass="112011">MAESQPKRRRLSHEFEDEPARYTQGGHYGNTTVAGHARVLLGNDNSVHHHYSHSTGDAASVASADDLKTLISSLTFDRWDDRIKNVYKPIPGTCTWLPKHEYFKAWIDSSKLDEHNGFLWIKGHPGCGKSTIMKNAVDYIRKRRTEYGTVISYFFNARATEELEKSSLGLYRSLTYQLLAAFPALGQRFRETFASKLRGQFMFEWNAVELQNFIIDAVQSLQSPLCIFIDALDEGQASDIRLMIEYLQDLASHARASGTMFRICLSSRHFPHITIGQGLSFDVEHLCEHDADITFYIKTKLKVDEPAQMSSLREQIEQKSAGIFLWVVLVVGMLNQIHDLGEGYNAMKKCLKQVPENLEGLFTDILVKNRTDLATCLVLLRWVLYGTRQLTPLELYTGIQHAKVSSTISDWRCCILHPHEINLPRYILNHSWGLVEVTATEPPTVQFIHETVREFFLGTKWSPQLEELFSLIQPGPSHENLKRACLDCISSVSADTSDIHEARLVPDAENADCVLVEYSTASLLKHVDAAQANGVLQNDFCQSLLVPNGADWRKYLLCRNRFEKHKTRKYGSDVQLLYVAAEQGLPYLANVLIESGIDVNTTGGRYSNALQATCHFGHAEIAECLIAGGANVNAAGGEHKHALVAALLKKNFAIAELLINKGAILDGRLMDKTLKILVDRKVAQGVEMLLSLYSYAAVFDYTRRNAVVMEACAQLLFGFDLVAAWLGHEVLWQIFSDIHAVFSKHGYPIGAPHIAAAAIGRKECLELLLEASADVDQRTGMYGVALQAAVENGHIDIMALVIARGADVNAQNRVDVADRTWNNAIHAACFEGDLEAVELLLDHNADVNLRDFSGLTPLYHACGLHFRNLEIPTLLLTRGAEINATGAHLGTALCAACNHDNPGRVHLVKVLLEHGADIFLEGHLGCALVVAARNSSYEVVQMLAVEARKQDVDRSRLRSVFENAIRAAEEKLRPGPKNQEVVNLLREHLRAISSLSIDSLLLTSSSTG</sequence>
<protein>
    <recommendedName>
        <fullName evidence="4">Nephrocystin 3-like N-terminal domain-containing protein</fullName>
    </recommendedName>
</protein>
<accession>A0ABR0RKU2</accession>
<proteinExistence type="predicted"/>
<keyword evidence="6" id="KW-1185">Reference proteome</keyword>
<evidence type="ECO:0000256" key="2">
    <source>
        <dbReference type="PROSITE-ProRule" id="PRU00023"/>
    </source>
</evidence>
<dbReference type="InterPro" id="IPR036770">
    <property type="entry name" value="Ankyrin_rpt-contain_sf"/>
</dbReference>
<evidence type="ECO:0000313" key="6">
    <source>
        <dbReference type="Proteomes" id="UP001334248"/>
    </source>
</evidence>
<dbReference type="Pfam" id="PF12796">
    <property type="entry name" value="Ank_2"/>
    <property type="match status" value="3"/>
</dbReference>
<feature type="region of interest" description="Disordered" evidence="3">
    <location>
        <begin position="1"/>
        <end position="28"/>
    </location>
</feature>
<dbReference type="InterPro" id="IPR056884">
    <property type="entry name" value="NPHP3-like_N"/>
</dbReference>
<organism evidence="5 6">
    <name type="scientific">Knufia obscura</name>
    <dbReference type="NCBI Taxonomy" id="1635080"/>
    <lineage>
        <taxon>Eukaryota</taxon>
        <taxon>Fungi</taxon>
        <taxon>Dikarya</taxon>
        <taxon>Ascomycota</taxon>
        <taxon>Pezizomycotina</taxon>
        <taxon>Eurotiomycetes</taxon>
        <taxon>Chaetothyriomycetidae</taxon>
        <taxon>Chaetothyriales</taxon>
        <taxon>Trichomeriaceae</taxon>
        <taxon>Knufia</taxon>
    </lineage>
</organism>
<dbReference type="PROSITE" id="PS50088">
    <property type="entry name" value="ANK_REPEAT"/>
    <property type="match status" value="3"/>
</dbReference>
<dbReference type="SUPFAM" id="SSF48403">
    <property type="entry name" value="Ankyrin repeat"/>
    <property type="match status" value="1"/>
</dbReference>
<keyword evidence="2" id="KW-0040">ANK repeat</keyword>
<feature type="repeat" description="ANK" evidence="2">
    <location>
        <begin position="820"/>
        <end position="852"/>
    </location>
</feature>
<evidence type="ECO:0000259" key="4">
    <source>
        <dbReference type="Pfam" id="PF24883"/>
    </source>
</evidence>
<dbReference type="InterPro" id="IPR002110">
    <property type="entry name" value="Ankyrin_rpt"/>
</dbReference>
<dbReference type="PANTHER" id="PTHR10039">
    <property type="entry name" value="AMELOGENIN"/>
    <property type="match status" value="1"/>
</dbReference>
<feature type="repeat" description="ANK" evidence="2">
    <location>
        <begin position="853"/>
        <end position="887"/>
    </location>
</feature>
<dbReference type="Gene3D" id="3.40.50.300">
    <property type="entry name" value="P-loop containing nucleotide triphosphate hydrolases"/>
    <property type="match status" value="1"/>
</dbReference>
<feature type="repeat" description="ANK" evidence="2">
    <location>
        <begin position="785"/>
        <end position="813"/>
    </location>
</feature>
<evidence type="ECO:0000256" key="1">
    <source>
        <dbReference type="ARBA" id="ARBA00022737"/>
    </source>
</evidence>
<dbReference type="Pfam" id="PF00023">
    <property type="entry name" value="Ank"/>
    <property type="match status" value="1"/>
</dbReference>
<dbReference type="Gene3D" id="1.25.40.20">
    <property type="entry name" value="Ankyrin repeat-containing domain"/>
    <property type="match status" value="3"/>
</dbReference>
<name>A0ABR0RKU2_9EURO</name>
<dbReference type="SMART" id="SM00248">
    <property type="entry name" value="ANK"/>
    <property type="match status" value="8"/>
</dbReference>
<dbReference type="PROSITE" id="PS50297">
    <property type="entry name" value="ANK_REP_REGION"/>
    <property type="match status" value="2"/>
</dbReference>
<dbReference type="Proteomes" id="UP001334248">
    <property type="component" value="Unassembled WGS sequence"/>
</dbReference>
<gene>
    <name evidence="5" type="ORF">PMZ80_006494</name>
</gene>
<evidence type="ECO:0000313" key="5">
    <source>
        <dbReference type="EMBL" id="KAK5941217.1"/>
    </source>
</evidence>
<comment type="caution">
    <text evidence="5">The sequence shown here is derived from an EMBL/GenBank/DDBJ whole genome shotgun (WGS) entry which is preliminary data.</text>
</comment>
<dbReference type="SUPFAM" id="SSF52540">
    <property type="entry name" value="P-loop containing nucleoside triphosphate hydrolases"/>
    <property type="match status" value="1"/>
</dbReference>
<dbReference type="PANTHER" id="PTHR10039:SF5">
    <property type="entry name" value="NACHT DOMAIN-CONTAINING PROTEIN"/>
    <property type="match status" value="1"/>
</dbReference>
<reference evidence="5 6" key="1">
    <citation type="journal article" date="2023" name="Res Sq">
        <title>Genomic and morphological characterization of Knufia obscura isolated from the Mars 2020 spacecraft assembly facility.</title>
        <authorList>
            <person name="Chander A.M."/>
            <person name="Teixeira M.M."/>
            <person name="Singh N.K."/>
            <person name="Williams M.P."/>
            <person name="Parker C.W."/>
            <person name="Leo P."/>
            <person name="Stajich J.E."/>
            <person name="Torok T."/>
            <person name="Tighe S."/>
            <person name="Mason C.E."/>
            <person name="Venkateswaran K."/>
        </authorList>
    </citation>
    <scope>NUCLEOTIDE SEQUENCE [LARGE SCALE GENOMIC DNA]</scope>
    <source>
        <strain evidence="5 6">CCFEE 5817</strain>
    </source>
</reference>
<dbReference type="InterPro" id="IPR027417">
    <property type="entry name" value="P-loop_NTPase"/>
</dbReference>
<dbReference type="EMBL" id="JAVHJV010000007">
    <property type="protein sequence ID" value="KAK5941217.1"/>
    <property type="molecule type" value="Genomic_DNA"/>
</dbReference>
<dbReference type="GeneID" id="89999943"/>
<dbReference type="Pfam" id="PF24883">
    <property type="entry name" value="NPHP3_N"/>
    <property type="match status" value="1"/>
</dbReference>
<keyword evidence="1" id="KW-0677">Repeat</keyword>